<dbReference type="PANTHER" id="PTHR33164">
    <property type="entry name" value="TRANSCRIPTIONAL REGULATOR, MARR FAMILY"/>
    <property type="match status" value="1"/>
</dbReference>
<dbReference type="InterPro" id="IPR023187">
    <property type="entry name" value="Tscrpt_reg_MarR-type_CS"/>
</dbReference>
<name>A0A4R6WMZ1_9PROT</name>
<dbReference type="PRINTS" id="PR00598">
    <property type="entry name" value="HTHMARR"/>
</dbReference>
<dbReference type="PROSITE" id="PS50995">
    <property type="entry name" value="HTH_MARR_2"/>
    <property type="match status" value="1"/>
</dbReference>
<dbReference type="InterPro" id="IPR000835">
    <property type="entry name" value="HTH_MarR-typ"/>
</dbReference>
<dbReference type="InterPro" id="IPR036388">
    <property type="entry name" value="WH-like_DNA-bd_sf"/>
</dbReference>
<keyword evidence="2 5" id="KW-0238">DNA-binding</keyword>
<dbReference type="Proteomes" id="UP000295783">
    <property type="component" value="Unassembled WGS sequence"/>
</dbReference>
<dbReference type="Pfam" id="PF12802">
    <property type="entry name" value="MarR_2"/>
    <property type="match status" value="1"/>
</dbReference>
<gene>
    <name evidence="5" type="ORF">A8950_2205</name>
</gene>
<dbReference type="InterPro" id="IPR039422">
    <property type="entry name" value="MarR/SlyA-like"/>
</dbReference>
<dbReference type="PANTHER" id="PTHR33164:SF44">
    <property type="entry name" value="TRANSCRIPTIONAL REGULATORY PROTEIN"/>
    <property type="match status" value="1"/>
</dbReference>
<dbReference type="InterPro" id="IPR011991">
    <property type="entry name" value="ArsR-like_HTH"/>
</dbReference>
<dbReference type="OrthoDB" id="9799368at2"/>
<evidence type="ECO:0000259" key="4">
    <source>
        <dbReference type="PROSITE" id="PS50995"/>
    </source>
</evidence>
<reference evidence="5 6" key="1">
    <citation type="submission" date="2019-03" db="EMBL/GenBank/DDBJ databases">
        <title>Genomic Encyclopedia of Type Strains, Phase III (KMG-III): the genomes of soil and plant-associated and newly described type strains.</title>
        <authorList>
            <person name="Whitman W."/>
        </authorList>
    </citation>
    <scope>NUCLEOTIDE SEQUENCE [LARGE SCALE GENOMIC DNA]</scope>
    <source>
        <strain evidence="5 6">CGMCC 1.7660</strain>
    </source>
</reference>
<dbReference type="GO" id="GO:0006950">
    <property type="term" value="P:response to stress"/>
    <property type="evidence" value="ECO:0007669"/>
    <property type="project" value="TreeGrafter"/>
</dbReference>
<evidence type="ECO:0000313" key="5">
    <source>
        <dbReference type="EMBL" id="TDQ82382.1"/>
    </source>
</evidence>
<dbReference type="AlphaFoldDB" id="A0A4R6WMZ1"/>
<evidence type="ECO:0000256" key="2">
    <source>
        <dbReference type="ARBA" id="ARBA00023125"/>
    </source>
</evidence>
<dbReference type="RefSeq" id="WP_133613862.1">
    <property type="nucleotide sequence ID" value="NZ_SNYW01000008.1"/>
</dbReference>
<dbReference type="EMBL" id="SNYW01000008">
    <property type="protein sequence ID" value="TDQ82382.1"/>
    <property type="molecule type" value="Genomic_DNA"/>
</dbReference>
<evidence type="ECO:0000256" key="1">
    <source>
        <dbReference type="ARBA" id="ARBA00023015"/>
    </source>
</evidence>
<dbReference type="PROSITE" id="PS01117">
    <property type="entry name" value="HTH_MARR_1"/>
    <property type="match status" value="1"/>
</dbReference>
<dbReference type="InterPro" id="IPR036390">
    <property type="entry name" value="WH_DNA-bd_sf"/>
</dbReference>
<protein>
    <submittedName>
        <fullName evidence="5">DNA-binding MarR family transcriptional regulator</fullName>
    </submittedName>
</protein>
<dbReference type="GO" id="GO:0003677">
    <property type="term" value="F:DNA binding"/>
    <property type="evidence" value="ECO:0007669"/>
    <property type="project" value="UniProtKB-KW"/>
</dbReference>
<dbReference type="GO" id="GO:0003700">
    <property type="term" value="F:DNA-binding transcription factor activity"/>
    <property type="evidence" value="ECO:0007669"/>
    <property type="project" value="InterPro"/>
</dbReference>
<keyword evidence="3" id="KW-0804">Transcription</keyword>
<comment type="caution">
    <text evidence="5">The sequence shown here is derived from an EMBL/GenBank/DDBJ whole genome shotgun (WGS) entry which is preliminary data.</text>
</comment>
<organism evidence="5 6">
    <name type="scientific">Dongia mobilis</name>
    <dbReference type="NCBI Taxonomy" id="578943"/>
    <lineage>
        <taxon>Bacteria</taxon>
        <taxon>Pseudomonadati</taxon>
        <taxon>Pseudomonadota</taxon>
        <taxon>Alphaproteobacteria</taxon>
        <taxon>Rhodospirillales</taxon>
        <taxon>Dongiaceae</taxon>
        <taxon>Dongia</taxon>
    </lineage>
</organism>
<keyword evidence="6" id="KW-1185">Reference proteome</keyword>
<evidence type="ECO:0000256" key="3">
    <source>
        <dbReference type="ARBA" id="ARBA00023163"/>
    </source>
</evidence>
<keyword evidence="1" id="KW-0805">Transcription regulation</keyword>
<accession>A0A4R6WMZ1</accession>
<proteinExistence type="predicted"/>
<evidence type="ECO:0000313" key="6">
    <source>
        <dbReference type="Proteomes" id="UP000295783"/>
    </source>
</evidence>
<dbReference type="SUPFAM" id="SSF46785">
    <property type="entry name" value="Winged helix' DNA-binding domain"/>
    <property type="match status" value="1"/>
</dbReference>
<dbReference type="Gene3D" id="1.10.10.10">
    <property type="entry name" value="Winged helix-like DNA-binding domain superfamily/Winged helix DNA-binding domain"/>
    <property type="match status" value="1"/>
</dbReference>
<sequence>MTDSKSQPNPLFLRDDELRQGIEMLFFGYRDFTAKADQTLAAYDFGRAHHRVIYFVGRNPGMTVSDLLDILKITKQSLSRVLSQLVREGFIVQKPGTTDRRQRLLSLTEKGAELERKLTEDQRALVAKAYKAAGAEAVEGFKKVLLGLVNEEDRARFRGPAGPGGGR</sequence>
<dbReference type="SMART" id="SM00347">
    <property type="entry name" value="HTH_MARR"/>
    <property type="match status" value="1"/>
</dbReference>
<dbReference type="CDD" id="cd00090">
    <property type="entry name" value="HTH_ARSR"/>
    <property type="match status" value="1"/>
</dbReference>
<feature type="domain" description="HTH marR-type" evidence="4">
    <location>
        <begin position="15"/>
        <end position="150"/>
    </location>
</feature>